<dbReference type="GO" id="GO:0050077">
    <property type="term" value="F:maleylpyruvate isomerase activity"/>
    <property type="evidence" value="ECO:0007669"/>
    <property type="project" value="UniProtKB-EC"/>
</dbReference>
<feature type="domain" description="Mycothiol-dependent maleylpyruvate isomerase metal-binding" evidence="1">
    <location>
        <begin position="35"/>
        <end position="165"/>
    </location>
</feature>
<dbReference type="SUPFAM" id="SSF109854">
    <property type="entry name" value="DinB/YfiT-like putative metalloenzymes"/>
    <property type="match status" value="1"/>
</dbReference>
<dbReference type="Pfam" id="PF11716">
    <property type="entry name" value="MDMPI_N"/>
    <property type="match status" value="1"/>
</dbReference>
<proteinExistence type="predicted"/>
<sequence>MSTLDEARDALRQRQGLGARYDAPEAPAQDLALARSGTAYFARKLNELDDAALYAPSQVAGKTRAHVICAVSYQARAISRQAEAAAAGAEIPPLRDPEWDALEDLDLGATLPPRALRHLFDHSAVHLDVVWRDLPGAGWDLEGAGADGTPRPLRATAMERARMLWQSALDLGNGARVRDLPPVLRPE</sequence>
<dbReference type="RefSeq" id="WP_076701621.1">
    <property type="nucleotide sequence ID" value="NZ_CP015093.1"/>
</dbReference>
<dbReference type="AlphaFoldDB" id="A0A1P8UVM7"/>
<dbReference type="EMBL" id="CP015093">
    <property type="protein sequence ID" value="APZ53438.1"/>
    <property type="molecule type" value="Genomic_DNA"/>
</dbReference>
<dbReference type="Proteomes" id="UP000187059">
    <property type="component" value="Chromosome"/>
</dbReference>
<dbReference type="STRING" id="1250539.Ga0080574_TMP3104"/>
<dbReference type="InterPro" id="IPR034660">
    <property type="entry name" value="DinB/YfiT-like"/>
</dbReference>
<evidence type="ECO:0000313" key="2">
    <source>
        <dbReference type="EMBL" id="APZ53438.1"/>
    </source>
</evidence>
<dbReference type="KEGG" id="paby:Ga0080574_TMP3104"/>
<organism evidence="2 3">
    <name type="scientific">Salipiger abyssi</name>
    <dbReference type="NCBI Taxonomy" id="1250539"/>
    <lineage>
        <taxon>Bacteria</taxon>
        <taxon>Pseudomonadati</taxon>
        <taxon>Pseudomonadota</taxon>
        <taxon>Alphaproteobacteria</taxon>
        <taxon>Rhodobacterales</taxon>
        <taxon>Roseobacteraceae</taxon>
        <taxon>Salipiger</taxon>
    </lineage>
</organism>
<accession>A0A1P8UVM7</accession>
<evidence type="ECO:0000259" key="1">
    <source>
        <dbReference type="Pfam" id="PF11716"/>
    </source>
</evidence>
<reference evidence="2 3" key="1">
    <citation type="submission" date="2016-04" db="EMBL/GenBank/DDBJ databases">
        <title>Deep-sea bacteria in the southern Pacific.</title>
        <authorList>
            <person name="Tang K."/>
        </authorList>
    </citation>
    <scope>NUCLEOTIDE SEQUENCE [LARGE SCALE GENOMIC DNA]</scope>
    <source>
        <strain evidence="2 3">JLT2014</strain>
    </source>
</reference>
<evidence type="ECO:0000313" key="3">
    <source>
        <dbReference type="Proteomes" id="UP000187059"/>
    </source>
</evidence>
<protein>
    <submittedName>
        <fullName evidence="2">Maleylpyruvate isomerase</fullName>
        <ecNumber evidence="2">5.2.1.4</ecNumber>
    </submittedName>
</protein>
<keyword evidence="2" id="KW-0413">Isomerase</keyword>
<keyword evidence="2" id="KW-0670">Pyruvate</keyword>
<name>A0A1P8UVM7_9RHOB</name>
<gene>
    <name evidence="2" type="ORF">Ga0080574_TMP3104</name>
</gene>
<dbReference type="EC" id="5.2.1.4" evidence="2"/>
<dbReference type="GO" id="GO:0046872">
    <property type="term" value="F:metal ion binding"/>
    <property type="evidence" value="ECO:0007669"/>
    <property type="project" value="InterPro"/>
</dbReference>
<dbReference type="OrthoDB" id="7847787at2"/>
<dbReference type="InterPro" id="IPR024344">
    <property type="entry name" value="MDMPI_metal-binding"/>
</dbReference>
<keyword evidence="3" id="KW-1185">Reference proteome</keyword>
<dbReference type="Gene3D" id="1.20.120.450">
    <property type="entry name" value="dinb family like domain"/>
    <property type="match status" value="1"/>
</dbReference>